<dbReference type="PANTHER" id="PTHR11771">
    <property type="entry name" value="LIPOXYGENASE"/>
    <property type="match status" value="1"/>
</dbReference>
<dbReference type="PRINTS" id="PR00468">
    <property type="entry name" value="PLTLPOXGNASE"/>
</dbReference>
<dbReference type="InterPro" id="IPR027433">
    <property type="entry name" value="Lipoxygenase_dom_3"/>
</dbReference>
<evidence type="ECO:0000313" key="6">
    <source>
        <dbReference type="Proteomes" id="UP001172457"/>
    </source>
</evidence>
<dbReference type="InterPro" id="IPR000907">
    <property type="entry name" value="LipOase"/>
</dbReference>
<dbReference type="EMBL" id="JARYMX010000003">
    <property type="protein sequence ID" value="KAJ9555704.1"/>
    <property type="molecule type" value="Genomic_DNA"/>
</dbReference>
<keyword evidence="6" id="KW-1185">Reference proteome</keyword>
<organism evidence="5 6">
    <name type="scientific">Centaurea solstitialis</name>
    <name type="common">yellow star-thistle</name>
    <dbReference type="NCBI Taxonomy" id="347529"/>
    <lineage>
        <taxon>Eukaryota</taxon>
        <taxon>Viridiplantae</taxon>
        <taxon>Streptophyta</taxon>
        <taxon>Embryophyta</taxon>
        <taxon>Tracheophyta</taxon>
        <taxon>Spermatophyta</taxon>
        <taxon>Magnoliopsida</taxon>
        <taxon>eudicotyledons</taxon>
        <taxon>Gunneridae</taxon>
        <taxon>Pentapetalae</taxon>
        <taxon>asterids</taxon>
        <taxon>campanulids</taxon>
        <taxon>Asterales</taxon>
        <taxon>Asteraceae</taxon>
        <taxon>Carduoideae</taxon>
        <taxon>Cardueae</taxon>
        <taxon>Centaureinae</taxon>
        <taxon>Centaurea</taxon>
    </lineage>
</organism>
<dbReference type="Gene3D" id="1.20.245.10">
    <property type="entry name" value="Lipoxygenase-1, Domain 5"/>
    <property type="match status" value="1"/>
</dbReference>
<dbReference type="Proteomes" id="UP001172457">
    <property type="component" value="Chromosome 3"/>
</dbReference>
<keyword evidence="3" id="KW-0560">Oxidoreductase</keyword>
<proteinExistence type="predicted"/>
<dbReference type="AlphaFoldDB" id="A0AA38T7C3"/>
<name>A0AA38T7C3_9ASTR</name>
<dbReference type="GO" id="GO:0034440">
    <property type="term" value="P:lipid oxidation"/>
    <property type="evidence" value="ECO:0007669"/>
    <property type="project" value="InterPro"/>
</dbReference>
<evidence type="ECO:0000256" key="2">
    <source>
        <dbReference type="ARBA" id="ARBA00022964"/>
    </source>
</evidence>
<evidence type="ECO:0000256" key="3">
    <source>
        <dbReference type="ARBA" id="ARBA00023002"/>
    </source>
</evidence>
<keyword evidence="2" id="KW-0223">Dioxygenase</keyword>
<dbReference type="InterPro" id="IPR036226">
    <property type="entry name" value="LipOase_C_sf"/>
</dbReference>
<protein>
    <recommendedName>
        <fullName evidence="4">Lipoxygenase domain-containing protein</fullName>
    </recommendedName>
</protein>
<dbReference type="GO" id="GO:0016702">
    <property type="term" value="F:oxidoreductase activity, acting on single donors with incorporation of molecular oxygen, incorporation of two atoms of oxygen"/>
    <property type="evidence" value="ECO:0007669"/>
    <property type="project" value="InterPro"/>
</dbReference>
<dbReference type="Gene3D" id="3.10.450.60">
    <property type="match status" value="1"/>
</dbReference>
<dbReference type="PROSITE" id="PS51393">
    <property type="entry name" value="LIPOXYGENASE_3"/>
    <property type="match status" value="1"/>
</dbReference>
<dbReference type="InterPro" id="IPR001246">
    <property type="entry name" value="LipOase_plant"/>
</dbReference>
<evidence type="ECO:0000256" key="1">
    <source>
        <dbReference type="ARBA" id="ARBA00022723"/>
    </source>
</evidence>
<dbReference type="GO" id="GO:0046872">
    <property type="term" value="F:metal ion binding"/>
    <property type="evidence" value="ECO:0007669"/>
    <property type="project" value="UniProtKB-KW"/>
</dbReference>
<evidence type="ECO:0000259" key="4">
    <source>
        <dbReference type="PROSITE" id="PS51393"/>
    </source>
</evidence>
<evidence type="ECO:0000313" key="5">
    <source>
        <dbReference type="EMBL" id="KAJ9555704.1"/>
    </source>
</evidence>
<sequence>MVLELHAEPWLESRKTTNFYVPRDEEFSDTKAVAYGTNILYSIAQKLVPSLKENKGFSSPKDIEFLYDKCVEIIGSQNGRPTVLRRLLKDHVNSTKTIQQMETSRKADTESFSWDRDDEFCRQTLAGFNPYSIQLVTNKDWPIKSKLKEVYGPLESAITQEIVNQSIGSFMTLDEALVHKKLFMLDYHDLLLPYVSKVRALNGTTLYGSRTLMFLTSTGTLRPIAIELTRPPNNGKPQWKYVYTPHSDAWLWRLAKSHVLAHDSCHHQLVSHWWVPFLLHHNLKLTHASGSEPETNLLRTHCVTEPYIIATHRCLSKIVGAKSIKSRTLRYCDVYARYKELG</sequence>
<keyword evidence="1" id="KW-0479">Metal-binding</keyword>
<dbReference type="Gene3D" id="4.10.372.10">
    <property type="entry name" value="Lipoxygenase-1, Domain 3"/>
    <property type="match status" value="1"/>
</dbReference>
<accession>A0AA38T7C3</accession>
<comment type="caution">
    <text evidence="5">The sequence shown here is derived from an EMBL/GenBank/DDBJ whole genome shotgun (WGS) entry which is preliminary data.</text>
</comment>
<gene>
    <name evidence="5" type="ORF">OSB04_010318</name>
</gene>
<dbReference type="SUPFAM" id="SSF48484">
    <property type="entry name" value="Lipoxigenase"/>
    <property type="match status" value="1"/>
</dbReference>
<dbReference type="InterPro" id="IPR013819">
    <property type="entry name" value="LipOase_C"/>
</dbReference>
<reference evidence="5" key="1">
    <citation type="submission" date="2023-03" db="EMBL/GenBank/DDBJ databases">
        <title>Chromosome-scale reference genome and RAD-based genetic map of yellow starthistle (Centaurea solstitialis) reveal putative structural variation and QTLs associated with invader traits.</title>
        <authorList>
            <person name="Reatini B."/>
            <person name="Cang F.A."/>
            <person name="Jiang Q."/>
            <person name="Mckibben M.T.W."/>
            <person name="Barker M.S."/>
            <person name="Rieseberg L.H."/>
            <person name="Dlugosch K.M."/>
        </authorList>
    </citation>
    <scope>NUCLEOTIDE SEQUENCE</scope>
    <source>
        <strain evidence="5">CAN-66</strain>
        <tissue evidence="5">Leaf</tissue>
    </source>
</reference>
<feature type="domain" description="Lipoxygenase" evidence="4">
    <location>
        <begin position="1"/>
        <end position="273"/>
    </location>
</feature>
<dbReference type="Pfam" id="PF00305">
    <property type="entry name" value="Lipoxygenase"/>
    <property type="match status" value="1"/>
</dbReference>